<protein>
    <submittedName>
        <fullName evidence="1">Uncharacterized protein</fullName>
    </submittedName>
</protein>
<dbReference type="EMBL" id="VSSQ01069641">
    <property type="protein sequence ID" value="MPN21629.1"/>
    <property type="molecule type" value="Genomic_DNA"/>
</dbReference>
<name>A0A645G756_9ZZZZ</name>
<comment type="caution">
    <text evidence="1">The sequence shown here is derived from an EMBL/GenBank/DDBJ whole genome shotgun (WGS) entry which is preliminary data.</text>
</comment>
<reference evidence="1" key="1">
    <citation type="submission" date="2019-08" db="EMBL/GenBank/DDBJ databases">
        <authorList>
            <person name="Kucharzyk K."/>
            <person name="Murdoch R.W."/>
            <person name="Higgins S."/>
            <person name="Loffler F."/>
        </authorList>
    </citation>
    <scope>NUCLEOTIDE SEQUENCE</scope>
</reference>
<organism evidence="1">
    <name type="scientific">bioreactor metagenome</name>
    <dbReference type="NCBI Taxonomy" id="1076179"/>
    <lineage>
        <taxon>unclassified sequences</taxon>
        <taxon>metagenomes</taxon>
        <taxon>ecological metagenomes</taxon>
    </lineage>
</organism>
<evidence type="ECO:0000313" key="1">
    <source>
        <dbReference type="EMBL" id="MPN21629.1"/>
    </source>
</evidence>
<gene>
    <name evidence="1" type="ORF">SDC9_169009</name>
</gene>
<accession>A0A645G756</accession>
<proteinExistence type="predicted"/>
<dbReference type="AlphaFoldDB" id="A0A645G756"/>
<sequence>MVTQVEDSRFIGCRGILHLQFVGIGPCVNQFAVELSRVAFLAIRADVSQLQCGKIFALYRLGFPDPLVKSARPAMNVVRPVIRR</sequence>